<dbReference type="SUPFAM" id="SSF54862">
    <property type="entry name" value="4Fe-4S ferredoxins"/>
    <property type="match status" value="1"/>
</dbReference>
<dbReference type="Pfam" id="PF13459">
    <property type="entry name" value="Fer4_15"/>
    <property type="match status" value="1"/>
</dbReference>
<dbReference type="InterPro" id="IPR017896">
    <property type="entry name" value="4Fe4S_Fe-S-bd"/>
</dbReference>
<dbReference type="EMBL" id="JAAZIL010000006">
    <property type="protein sequence ID" value="NLZ24157.1"/>
    <property type="molecule type" value="Genomic_DNA"/>
</dbReference>
<evidence type="ECO:0000313" key="8">
    <source>
        <dbReference type="EMBL" id="NLZ24157.1"/>
    </source>
</evidence>
<dbReference type="InterPro" id="IPR051269">
    <property type="entry name" value="Fe-S_cluster_ET"/>
</dbReference>
<dbReference type="AlphaFoldDB" id="A0A847VCU6"/>
<dbReference type="InterPro" id="IPR001080">
    <property type="entry name" value="3Fe4S_ferredoxin"/>
</dbReference>
<keyword evidence="2 6" id="KW-0479">Metal-binding</keyword>
<evidence type="ECO:0000313" key="9">
    <source>
        <dbReference type="Proteomes" id="UP000564033"/>
    </source>
</evidence>
<organism evidence="8 9">
    <name type="scientific">Candidatus Dojkabacteria bacterium</name>
    <dbReference type="NCBI Taxonomy" id="2099670"/>
    <lineage>
        <taxon>Bacteria</taxon>
        <taxon>Candidatus Dojkabacteria</taxon>
    </lineage>
</organism>
<dbReference type="GO" id="GO:0005506">
    <property type="term" value="F:iron ion binding"/>
    <property type="evidence" value="ECO:0007669"/>
    <property type="project" value="UniProtKB-UniRule"/>
</dbReference>
<dbReference type="Proteomes" id="UP000564033">
    <property type="component" value="Unassembled WGS sequence"/>
</dbReference>
<dbReference type="PRINTS" id="PR00352">
    <property type="entry name" value="3FE4SFRDOXIN"/>
</dbReference>
<evidence type="ECO:0000256" key="4">
    <source>
        <dbReference type="ARBA" id="ARBA00023004"/>
    </source>
</evidence>
<dbReference type="GO" id="GO:0009055">
    <property type="term" value="F:electron transfer activity"/>
    <property type="evidence" value="ECO:0007669"/>
    <property type="project" value="UniProtKB-UniRule"/>
</dbReference>
<accession>A0A847VCU6</accession>
<name>A0A847VCU6_9BACT</name>
<keyword evidence="3 6" id="KW-0249">Electron transport</keyword>
<evidence type="ECO:0000256" key="6">
    <source>
        <dbReference type="RuleBase" id="RU368020"/>
    </source>
</evidence>
<comment type="caution">
    <text evidence="8">The sequence shown here is derived from an EMBL/GenBank/DDBJ whole genome shotgun (WGS) entry which is preliminary data.</text>
</comment>
<evidence type="ECO:0000256" key="3">
    <source>
        <dbReference type="ARBA" id="ARBA00022982"/>
    </source>
</evidence>
<feature type="domain" description="4Fe-4S ferredoxin-type" evidence="7">
    <location>
        <begin position="1"/>
        <end position="29"/>
    </location>
</feature>
<dbReference type="InterPro" id="IPR017900">
    <property type="entry name" value="4Fe4S_Fe_S_CS"/>
</dbReference>
<evidence type="ECO:0000256" key="5">
    <source>
        <dbReference type="ARBA" id="ARBA00023014"/>
    </source>
</evidence>
<comment type="function">
    <text evidence="6">Ferredoxins are iron-sulfur proteins that transfer electrons in a wide variety of metabolic reactions.</text>
</comment>
<keyword evidence="5 6" id="KW-0411">Iron-sulfur</keyword>
<evidence type="ECO:0000259" key="7">
    <source>
        <dbReference type="PROSITE" id="PS51379"/>
    </source>
</evidence>
<keyword evidence="4 6" id="KW-0408">Iron</keyword>
<protein>
    <recommendedName>
        <fullName evidence="6">Ferredoxin</fullName>
    </recommendedName>
</protein>
<dbReference type="PROSITE" id="PS51379">
    <property type="entry name" value="4FE4S_FER_2"/>
    <property type="match status" value="1"/>
</dbReference>
<evidence type="ECO:0000256" key="2">
    <source>
        <dbReference type="ARBA" id="ARBA00022723"/>
    </source>
</evidence>
<gene>
    <name evidence="8" type="ORF">GX888_00180</name>
</gene>
<dbReference type="PANTHER" id="PTHR36923">
    <property type="entry name" value="FERREDOXIN"/>
    <property type="match status" value="1"/>
</dbReference>
<keyword evidence="1 6" id="KW-0813">Transport</keyword>
<dbReference type="GO" id="GO:0051536">
    <property type="term" value="F:iron-sulfur cluster binding"/>
    <property type="evidence" value="ECO:0007669"/>
    <property type="project" value="UniProtKB-KW"/>
</dbReference>
<dbReference type="PANTHER" id="PTHR36923:SF3">
    <property type="entry name" value="FERREDOXIN"/>
    <property type="match status" value="1"/>
</dbReference>
<proteinExistence type="predicted"/>
<reference evidence="8 9" key="1">
    <citation type="journal article" date="2020" name="Biotechnol. Biofuels">
        <title>New insights from the biogas microbiome by comprehensive genome-resolved metagenomics of nearly 1600 species originating from multiple anaerobic digesters.</title>
        <authorList>
            <person name="Campanaro S."/>
            <person name="Treu L."/>
            <person name="Rodriguez-R L.M."/>
            <person name="Kovalovszki A."/>
            <person name="Ziels R.M."/>
            <person name="Maus I."/>
            <person name="Zhu X."/>
            <person name="Kougias P.G."/>
            <person name="Basile A."/>
            <person name="Luo G."/>
            <person name="Schluter A."/>
            <person name="Konstantinidis K.T."/>
            <person name="Angelidaki I."/>
        </authorList>
    </citation>
    <scope>NUCLEOTIDE SEQUENCE [LARGE SCALE GENOMIC DNA]</scope>
    <source>
        <strain evidence="8">AS19jrsBPTG_9</strain>
    </source>
</reference>
<dbReference type="Gene3D" id="3.30.70.20">
    <property type="match status" value="1"/>
</dbReference>
<dbReference type="PROSITE" id="PS00198">
    <property type="entry name" value="4FE4S_FER_1"/>
    <property type="match status" value="1"/>
</dbReference>
<sequence>MKVSIDQSKCIACGTCVAVCPEVFVMKEDGSVDVKDEYKDKDIPSELESKVIEAKEVCPTAAIVTKE</sequence>
<evidence type="ECO:0000256" key="1">
    <source>
        <dbReference type="ARBA" id="ARBA00022448"/>
    </source>
</evidence>